<dbReference type="GO" id="GO:0005524">
    <property type="term" value="F:ATP binding"/>
    <property type="evidence" value="ECO:0007669"/>
    <property type="project" value="UniProtKB-KW"/>
</dbReference>
<dbReference type="SMART" id="SM00382">
    <property type="entry name" value="AAA"/>
    <property type="match status" value="1"/>
</dbReference>
<sequence>MIQILQRRFALSRQGAVDLIKGCIACVFQDISFMLPVGLLYSFVIDLMNRGVNGSRIAFYAVGALACLVLIFIVTYFQYNATYLATYVESGVRRVSLAEQLRKIPLSFFGKKDLADLTNSIMGDCATLETAFSHYVPALAGSLISTTLIAVCLFAYDWRMALAAVWVLPIAFVITFFSARIQTYFNRKSVEANVALESGVQECIESLQDLKANNAEKSYLKGLNKKIDYVEKRHIITELGTALFVVSSTLILKFGIATVALVGSVLLIRGEIDVPLFFLFLLVASRLYAPLEGALQNLAAVISTKPNINRMNEILDKPIQTGSNRLTNQGYDIVFDHVGFAYNTGETVLKDVSFTAKQGEVTALVGPSGGGKTTVSRLAARFWDIGKGKITVGGMDISEIEPETLLSLYSIVFQDVTLFNNTVIENIRIGRKDATDEEVIAAAKLANCDEFVVKLPDGYSSMIGENGCELSGGERQRISIARAFLKNAPIILLDEATASLDVENETLIQTALSTLIKDKTTLVIAHRMRTVSGADKVVVLSGGLVAEQGTPETLMNTGTIYPHMVKLQTLSRDWGI</sequence>
<dbReference type="PANTHER" id="PTHR43394:SF1">
    <property type="entry name" value="ATP-BINDING CASSETTE SUB-FAMILY B MEMBER 10, MITOCHONDRIAL"/>
    <property type="match status" value="1"/>
</dbReference>
<proteinExistence type="predicted"/>
<dbReference type="Gene3D" id="1.20.1560.10">
    <property type="entry name" value="ABC transporter type 1, transmembrane domain"/>
    <property type="match status" value="1"/>
</dbReference>
<dbReference type="PROSITE" id="PS50929">
    <property type="entry name" value="ABC_TM1F"/>
    <property type="match status" value="1"/>
</dbReference>
<dbReference type="InterPro" id="IPR039421">
    <property type="entry name" value="Type_1_exporter"/>
</dbReference>
<gene>
    <name evidence="10" type="ORF">DWY69_27080</name>
</gene>
<dbReference type="CDD" id="cd07346">
    <property type="entry name" value="ABC_6TM_exporters"/>
    <property type="match status" value="1"/>
</dbReference>
<keyword evidence="6 7" id="KW-0472">Membrane</keyword>
<dbReference type="SUPFAM" id="SSF90123">
    <property type="entry name" value="ABC transporter transmembrane region"/>
    <property type="match status" value="1"/>
</dbReference>
<dbReference type="RefSeq" id="WP_009004415.1">
    <property type="nucleotide sequence ID" value="NZ_QVLU01000039.1"/>
</dbReference>
<dbReference type="AlphaFoldDB" id="A0A3E3IBU8"/>
<evidence type="ECO:0000313" key="11">
    <source>
        <dbReference type="Proteomes" id="UP000261166"/>
    </source>
</evidence>
<reference evidence="10 11" key="1">
    <citation type="submission" date="2018-08" db="EMBL/GenBank/DDBJ databases">
        <title>A genome reference for cultivated species of the human gut microbiota.</title>
        <authorList>
            <person name="Zou Y."/>
            <person name="Xue W."/>
            <person name="Luo G."/>
        </authorList>
    </citation>
    <scope>NUCLEOTIDE SEQUENCE [LARGE SCALE GENOMIC DNA]</scope>
    <source>
        <strain evidence="10 11">AF26-4BH</strain>
    </source>
</reference>
<accession>A0A3E3IBU8</accession>
<dbReference type="InterPro" id="IPR017871">
    <property type="entry name" value="ABC_transporter-like_CS"/>
</dbReference>
<dbReference type="OrthoDB" id="9762778at2"/>
<feature type="domain" description="ABC transporter" evidence="8">
    <location>
        <begin position="333"/>
        <end position="567"/>
    </location>
</feature>
<evidence type="ECO:0000259" key="9">
    <source>
        <dbReference type="PROSITE" id="PS50929"/>
    </source>
</evidence>
<dbReference type="Gene3D" id="3.40.50.300">
    <property type="entry name" value="P-loop containing nucleotide triphosphate hydrolases"/>
    <property type="match status" value="1"/>
</dbReference>
<comment type="subcellular location">
    <subcellularLocation>
        <location evidence="1">Cell membrane</location>
        <topology evidence="1">Multi-pass membrane protein</topology>
    </subcellularLocation>
</comment>
<feature type="transmembrane region" description="Helical" evidence="7">
    <location>
        <begin position="135"/>
        <end position="156"/>
    </location>
</feature>
<dbReference type="FunFam" id="3.40.50.300:FF:000218">
    <property type="entry name" value="Multidrug ABC transporter ATP-binding protein"/>
    <property type="match status" value="1"/>
</dbReference>
<evidence type="ECO:0000256" key="3">
    <source>
        <dbReference type="ARBA" id="ARBA00022741"/>
    </source>
</evidence>
<feature type="transmembrane region" description="Helical" evidence="7">
    <location>
        <begin position="242"/>
        <end position="268"/>
    </location>
</feature>
<dbReference type="GO" id="GO:0016887">
    <property type="term" value="F:ATP hydrolysis activity"/>
    <property type="evidence" value="ECO:0007669"/>
    <property type="project" value="InterPro"/>
</dbReference>
<keyword evidence="2 7" id="KW-0812">Transmembrane</keyword>
<keyword evidence="3" id="KW-0547">Nucleotide-binding</keyword>
<evidence type="ECO:0000256" key="7">
    <source>
        <dbReference type="SAM" id="Phobius"/>
    </source>
</evidence>
<feature type="domain" description="ABC transmembrane type-1" evidence="9">
    <location>
        <begin position="33"/>
        <end position="303"/>
    </location>
</feature>
<dbReference type="InterPro" id="IPR003439">
    <property type="entry name" value="ABC_transporter-like_ATP-bd"/>
</dbReference>
<dbReference type="PROSITE" id="PS00211">
    <property type="entry name" value="ABC_TRANSPORTER_1"/>
    <property type="match status" value="1"/>
</dbReference>
<dbReference type="Proteomes" id="UP000261166">
    <property type="component" value="Unassembled WGS sequence"/>
</dbReference>
<dbReference type="EMBL" id="QVLU01000039">
    <property type="protein sequence ID" value="RGE64527.1"/>
    <property type="molecule type" value="Genomic_DNA"/>
</dbReference>
<dbReference type="Pfam" id="PF00005">
    <property type="entry name" value="ABC_tran"/>
    <property type="match status" value="1"/>
</dbReference>
<dbReference type="InterPro" id="IPR003593">
    <property type="entry name" value="AAA+_ATPase"/>
</dbReference>
<feature type="transmembrane region" description="Helical" evidence="7">
    <location>
        <begin position="20"/>
        <end position="45"/>
    </location>
</feature>
<evidence type="ECO:0000256" key="5">
    <source>
        <dbReference type="ARBA" id="ARBA00022989"/>
    </source>
</evidence>
<dbReference type="PROSITE" id="PS50893">
    <property type="entry name" value="ABC_TRANSPORTER_2"/>
    <property type="match status" value="1"/>
</dbReference>
<comment type="caution">
    <text evidence="10">The sequence shown here is derived from an EMBL/GenBank/DDBJ whole genome shotgun (WGS) entry which is preliminary data.</text>
</comment>
<evidence type="ECO:0000256" key="2">
    <source>
        <dbReference type="ARBA" id="ARBA00022692"/>
    </source>
</evidence>
<evidence type="ECO:0000259" key="8">
    <source>
        <dbReference type="PROSITE" id="PS50893"/>
    </source>
</evidence>
<dbReference type="InterPro" id="IPR011527">
    <property type="entry name" value="ABC1_TM_dom"/>
</dbReference>
<evidence type="ECO:0000313" key="10">
    <source>
        <dbReference type="EMBL" id="RGE64527.1"/>
    </source>
</evidence>
<feature type="transmembrane region" description="Helical" evidence="7">
    <location>
        <begin position="57"/>
        <end position="77"/>
    </location>
</feature>
<name>A0A3E3IBU8_9FIRM</name>
<dbReference type="PANTHER" id="PTHR43394">
    <property type="entry name" value="ATP-DEPENDENT PERMEASE MDL1, MITOCHONDRIAL"/>
    <property type="match status" value="1"/>
</dbReference>
<organism evidence="10 11">
    <name type="scientific">Eisenbergiella massiliensis</name>
    <dbReference type="NCBI Taxonomy" id="1720294"/>
    <lineage>
        <taxon>Bacteria</taxon>
        <taxon>Bacillati</taxon>
        <taxon>Bacillota</taxon>
        <taxon>Clostridia</taxon>
        <taxon>Lachnospirales</taxon>
        <taxon>Lachnospiraceae</taxon>
        <taxon>Eisenbergiella</taxon>
    </lineage>
</organism>
<dbReference type="GO" id="GO:0005886">
    <property type="term" value="C:plasma membrane"/>
    <property type="evidence" value="ECO:0007669"/>
    <property type="project" value="UniProtKB-SubCell"/>
</dbReference>
<evidence type="ECO:0000256" key="4">
    <source>
        <dbReference type="ARBA" id="ARBA00022840"/>
    </source>
</evidence>
<evidence type="ECO:0000256" key="1">
    <source>
        <dbReference type="ARBA" id="ARBA00004651"/>
    </source>
</evidence>
<dbReference type="InterPro" id="IPR036640">
    <property type="entry name" value="ABC1_TM_sf"/>
</dbReference>
<dbReference type="SUPFAM" id="SSF52540">
    <property type="entry name" value="P-loop containing nucleoside triphosphate hydrolases"/>
    <property type="match status" value="1"/>
</dbReference>
<keyword evidence="4 10" id="KW-0067">ATP-binding</keyword>
<feature type="transmembrane region" description="Helical" evidence="7">
    <location>
        <begin position="162"/>
        <end position="179"/>
    </location>
</feature>
<protein>
    <submittedName>
        <fullName evidence="10">ABC transporter ATP-binding protein</fullName>
    </submittedName>
</protein>
<dbReference type="GO" id="GO:0015421">
    <property type="term" value="F:ABC-type oligopeptide transporter activity"/>
    <property type="evidence" value="ECO:0007669"/>
    <property type="project" value="TreeGrafter"/>
</dbReference>
<dbReference type="Pfam" id="PF00664">
    <property type="entry name" value="ABC_membrane"/>
    <property type="match status" value="1"/>
</dbReference>
<dbReference type="InterPro" id="IPR027417">
    <property type="entry name" value="P-loop_NTPase"/>
</dbReference>
<keyword evidence="5 7" id="KW-1133">Transmembrane helix</keyword>
<evidence type="ECO:0000256" key="6">
    <source>
        <dbReference type="ARBA" id="ARBA00023136"/>
    </source>
</evidence>